<feature type="region of interest" description="Disordered" evidence="19">
    <location>
        <begin position="479"/>
        <end position="504"/>
    </location>
</feature>
<evidence type="ECO:0000256" key="8">
    <source>
        <dbReference type="ARBA" id="ARBA00023136"/>
    </source>
</evidence>
<evidence type="ECO:0000256" key="2">
    <source>
        <dbReference type="ARBA" id="ARBA00009523"/>
    </source>
</evidence>
<dbReference type="EMBL" id="CABPRJ010001895">
    <property type="protein sequence ID" value="VVC39530.1"/>
    <property type="molecule type" value="Genomic_DNA"/>
</dbReference>
<evidence type="ECO:0000256" key="7">
    <source>
        <dbReference type="ARBA" id="ARBA00022989"/>
    </source>
</evidence>
<feature type="transmembrane region" description="Helical" evidence="20">
    <location>
        <begin position="437"/>
        <end position="457"/>
    </location>
</feature>
<feature type="transmembrane region" description="Helical" evidence="20">
    <location>
        <begin position="298"/>
        <end position="320"/>
    </location>
</feature>
<keyword evidence="6 20" id="KW-0812">Transmembrane</keyword>
<evidence type="ECO:0000256" key="10">
    <source>
        <dbReference type="ARBA" id="ARBA00051323"/>
    </source>
</evidence>
<keyword evidence="22" id="KW-1185">Reference proteome</keyword>
<evidence type="ECO:0000256" key="9">
    <source>
        <dbReference type="ARBA" id="ARBA00023157"/>
    </source>
</evidence>
<evidence type="ECO:0000256" key="6">
    <source>
        <dbReference type="ARBA" id="ARBA00022692"/>
    </source>
</evidence>
<dbReference type="PANTHER" id="PTHR11785">
    <property type="entry name" value="AMINO ACID TRANSPORTER"/>
    <property type="match status" value="1"/>
</dbReference>
<keyword evidence="3" id="KW-0813">Transport</keyword>
<evidence type="ECO:0000256" key="20">
    <source>
        <dbReference type="SAM" id="Phobius"/>
    </source>
</evidence>
<dbReference type="GO" id="GO:0015179">
    <property type="term" value="F:L-amino acid transmembrane transporter activity"/>
    <property type="evidence" value="ECO:0007669"/>
    <property type="project" value="TreeGrafter"/>
</dbReference>
<dbReference type="FunFam" id="1.20.1740.10:FF:000015">
    <property type="entry name" value="B(0,+)-type amino acid transporter 1"/>
    <property type="match status" value="1"/>
</dbReference>
<evidence type="ECO:0000256" key="4">
    <source>
        <dbReference type="ARBA" id="ARBA00022475"/>
    </source>
</evidence>
<sequence length="504" mass="55010">MTLPPAPKTAKLNRELGLFSASCLIVSLMIGSGIFVSAANALKNTGSVGMCLVIWTLCGVLSLLGALSFAELSTVVPKSGGMFSFYQCAFSDLHRFWGPLPSFVYSWVRIMYLRPAEVAITCLTCAEYSVRPFGQWLSGDLDTEFALKRAVSIAALCVVTLVNYSSVKCFVNVQNVFTTCKVLVCTLIIIGGLRQLCLGNTVNLMTGFDGTTLTLKTFPIAFYSGLWAYEGWMASAVVVEEIKNPHRNVLLSIAIAVPFVTATYVLMNVSYMTVLSVSEMISTPALVVEFGNRALGNFAWFGWVVSFGVAITTFGCSLSIQFEATRLCFASSREGQFPAIFSYVSVKRLTPAPAVFLQGLLAGICILCGDAISLIEFASFLCWMFYGFAMLALLVLRRTKPNAERPFKIPIIVPIFVLVASVFLFLTPIFTDPRPRFLVGLALVLSAVLIYIPFVYFNYKLSVMDDFTAFVEKLLGVAPPESDEPSTDMAVTAVGDNGQQQSRF</sequence>
<feature type="transmembrane region" description="Helical" evidence="20">
    <location>
        <begin position="354"/>
        <end position="372"/>
    </location>
</feature>
<evidence type="ECO:0000256" key="13">
    <source>
        <dbReference type="ARBA" id="ARBA00052179"/>
    </source>
</evidence>
<feature type="transmembrane region" description="Helical" evidence="20">
    <location>
        <begin position="48"/>
        <end position="70"/>
    </location>
</feature>
<comment type="catalytic activity">
    <reaction evidence="14">
        <text>L-leucine(out) + L-arginine(in) = L-leucine(in) + L-arginine(out)</text>
        <dbReference type="Rhea" id="RHEA:71059"/>
        <dbReference type="ChEBI" id="CHEBI:32682"/>
        <dbReference type="ChEBI" id="CHEBI:57427"/>
    </reaction>
    <physiologicalReaction direction="left-to-right" evidence="14">
        <dbReference type="Rhea" id="RHEA:71060"/>
    </physiologicalReaction>
</comment>
<feature type="transmembrane region" description="Helical" evidence="20">
    <location>
        <begin position="176"/>
        <end position="196"/>
    </location>
</feature>
<feature type="transmembrane region" description="Helical" evidence="20">
    <location>
        <begin position="251"/>
        <end position="278"/>
    </location>
</feature>
<keyword evidence="7 20" id="KW-1133">Transmembrane helix</keyword>
<feature type="transmembrane region" description="Helical" evidence="20">
    <location>
        <begin position="16"/>
        <end position="36"/>
    </location>
</feature>
<evidence type="ECO:0000256" key="16">
    <source>
        <dbReference type="ARBA" id="ARBA00079910"/>
    </source>
</evidence>
<feature type="transmembrane region" description="Helical" evidence="20">
    <location>
        <begin position="146"/>
        <end position="164"/>
    </location>
</feature>
<evidence type="ECO:0000256" key="15">
    <source>
        <dbReference type="ARBA" id="ARBA00074336"/>
    </source>
</evidence>
<protein>
    <recommendedName>
        <fullName evidence="15">b(0,+)-type amino acid transporter 1</fullName>
    </recommendedName>
    <alternativeName>
        <fullName evidence="16">Glycoprotein-associated amino acid transporter b0,+AT1</fullName>
    </alternativeName>
    <alternativeName>
        <fullName evidence="17">Solute carrier family 7 member 9</fullName>
    </alternativeName>
</protein>
<evidence type="ECO:0000256" key="11">
    <source>
        <dbReference type="ARBA" id="ARBA00051814"/>
    </source>
</evidence>
<keyword evidence="9" id="KW-1015">Disulfide bond</keyword>
<dbReference type="Proteomes" id="UP000325440">
    <property type="component" value="Unassembled WGS sequence"/>
</dbReference>
<evidence type="ECO:0000256" key="18">
    <source>
        <dbReference type="ARBA" id="ARBA00093193"/>
    </source>
</evidence>
<keyword evidence="5" id="KW-0597">Phosphoprotein</keyword>
<reference evidence="21 22" key="1">
    <citation type="submission" date="2019-08" db="EMBL/GenBank/DDBJ databases">
        <authorList>
            <person name="Alioto T."/>
            <person name="Alioto T."/>
            <person name="Gomez Garrido J."/>
        </authorList>
    </citation>
    <scope>NUCLEOTIDE SEQUENCE [LARGE SCALE GENOMIC DNA]</scope>
</reference>
<dbReference type="PIRSF" id="PIRSF006060">
    <property type="entry name" value="AA_transporter"/>
    <property type="match status" value="1"/>
</dbReference>
<evidence type="ECO:0000256" key="19">
    <source>
        <dbReference type="SAM" id="MobiDB-lite"/>
    </source>
</evidence>
<feature type="transmembrane region" description="Helical" evidence="20">
    <location>
        <begin position="409"/>
        <end position="431"/>
    </location>
</feature>
<comment type="catalytic activity">
    <reaction evidence="12">
        <text>L-histidine(out) + L-arginine(in) = L-histidine(in) + L-arginine(out)</text>
        <dbReference type="Rhea" id="RHEA:71063"/>
        <dbReference type="ChEBI" id="CHEBI:32682"/>
        <dbReference type="ChEBI" id="CHEBI:57595"/>
    </reaction>
    <physiologicalReaction direction="left-to-right" evidence="12">
        <dbReference type="Rhea" id="RHEA:71064"/>
    </physiologicalReaction>
</comment>
<name>A0A5E4N4G7_9HEMI</name>
<organism evidence="21 22">
    <name type="scientific">Cinara cedri</name>
    <dbReference type="NCBI Taxonomy" id="506608"/>
    <lineage>
        <taxon>Eukaryota</taxon>
        <taxon>Metazoa</taxon>
        <taxon>Ecdysozoa</taxon>
        <taxon>Arthropoda</taxon>
        <taxon>Hexapoda</taxon>
        <taxon>Insecta</taxon>
        <taxon>Pterygota</taxon>
        <taxon>Neoptera</taxon>
        <taxon>Paraneoptera</taxon>
        <taxon>Hemiptera</taxon>
        <taxon>Sternorrhyncha</taxon>
        <taxon>Aphidomorpha</taxon>
        <taxon>Aphidoidea</taxon>
        <taxon>Aphididae</taxon>
        <taxon>Lachninae</taxon>
        <taxon>Cinara</taxon>
    </lineage>
</organism>
<comment type="catalytic activity">
    <reaction evidence="13">
        <text>L-cysteine(out) + L-arginine(in) = L-cysteine(in) + L-arginine(out)</text>
        <dbReference type="Rhea" id="RHEA:71071"/>
        <dbReference type="ChEBI" id="CHEBI:32682"/>
        <dbReference type="ChEBI" id="CHEBI:35235"/>
    </reaction>
    <physiologicalReaction direction="left-to-right" evidence="13">
        <dbReference type="Rhea" id="RHEA:71072"/>
    </physiologicalReaction>
</comment>
<evidence type="ECO:0000256" key="12">
    <source>
        <dbReference type="ARBA" id="ARBA00051835"/>
    </source>
</evidence>
<keyword evidence="8 20" id="KW-0472">Membrane</keyword>
<comment type="catalytic activity">
    <reaction evidence="11">
        <text>L-cystine(out) + L-arginine(in) = L-cystine(in) + L-arginine(out)</text>
        <dbReference type="Rhea" id="RHEA:71075"/>
        <dbReference type="ChEBI" id="CHEBI:32682"/>
        <dbReference type="ChEBI" id="CHEBI:35491"/>
    </reaction>
    <physiologicalReaction direction="left-to-right" evidence="11">
        <dbReference type="Rhea" id="RHEA:71076"/>
    </physiologicalReaction>
</comment>
<gene>
    <name evidence="21" type="ORF">CINCED_3A014069</name>
</gene>
<dbReference type="AlphaFoldDB" id="A0A5E4N4G7"/>
<dbReference type="Gene3D" id="1.20.1740.10">
    <property type="entry name" value="Amino acid/polyamine transporter I"/>
    <property type="match status" value="1"/>
</dbReference>
<evidence type="ECO:0000256" key="17">
    <source>
        <dbReference type="ARBA" id="ARBA00083296"/>
    </source>
</evidence>
<dbReference type="PANTHER" id="PTHR11785:SF514">
    <property type="entry name" value="B(0,+)-TYPE AMINO ACID TRANSPORTER 1-LIKE PROTEIN"/>
    <property type="match status" value="1"/>
</dbReference>
<evidence type="ECO:0000256" key="3">
    <source>
        <dbReference type="ARBA" id="ARBA00022448"/>
    </source>
</evidence>
<comment type="catalytic activity">
    <reaction evidence="18">
        <text>L-phenylalanine(out) + L-arginine(in) = L-phenylalanine(in) + L-arginine(out)</text>
        <dbReference type="Rhea" id="RHEA:71067"/>
        <dbReference type="ChEBI" id="CHEBI:32682"/>
        <dbReference type="ChEBI" id="CHEBI:58095"/>
    </reaction>
    <physiologicalReaction direction="left-to-right" evidence="18">
        <dbReference type="Rhea" id="RHEA:71068"/>
    </physiologicalReaction>
</comment>
<feature type="transmembrane region" description="Helical" evidence="20">
    <location>
        <begin position="220"/>
        <end position="239"/>
    </location>
</feature>
<dbReference type="InterPro" id="IPR002293">
    <property type="entry name" value="AA/rel_permease1"/>
</dbReference>
<evidence type="ECO:0000256" key="1">
    <source>
        <dbReference type="ARBA" id="ARBA00004424"/>
    </source>
</evidence>
<dbReference type="OrthoDB" id="5982228at2759"/>
<proteinExistence type="inferred from homology"/>
<dbReference type="Pfam" id="PF13520">
    <property type="entry name" value="AA_permease_2"/>
    <property type="match status" value="1"/>
</dbReference>
<comment type="subcellular location">
    <subcellularLocation>
        <location evidence="1">Apical cell membrane</location>
        <topology evidence="1">Multi-pass membrane protein</topology>
    </subcellularLocation>
</comment>
<comment type="catalytic activity">
    <reaction evidence="10">
        <text>L-lysine(out) + L-arginine(in) = L-lysine(in) + L-arginine(out)</text>
        <dbReference type="Rhea" id="RHEA:70827"/>
        <dbReference type="ChEBI" id="CHEBI:32551"/>
        <dbReference type="ChEBI" id="CHEBI:32682"/>
    </reaction>
    <physiologicalReaction direction="left-to-right" evidence="10">
        <dbReference type="Rhea" id="RHEA:70828"/>
    </physiologicalReaction>
</comment>
<accession>A0A5E4N4G7</accession>
<dbReference type="InterPro" id="IPR050598">
    <property type="entry name" value="AminoAcid_Transporter"/>
</dbReference>
<dbReference type="GO" id="GO:0016324">
    <property type="term" value="C:apical plasma membrane"/>
    <property type="evidence" value="ECO:0007669"/>
    <property type="project" value="UniProtKB-SubCell"/>
</dbReference>
<evidence type="ECO:0000256" key="5">
    <source>
        <dbReference type="ARBA" id="ARBA00022553"/>
    </source>
</evidence>
<keyword evidence="4" id="KW-1003">Cell membrane</keyword>
<feature type="transmembrane region" description="Helical" evidence="20">
    <location>
        <begin position="378"/>
        <end position="397"/>
    </location>
</feature>
<evidence type="ECO:0000256" key="14">
    <source>
        <dbReference type="ARBA" id="ARBA00052732"/>
    </source>
</evidence>
<comment type="similarity">
    <text evidence="2">Belongs to the amino acid-polyamine-organocation (APC) superfamily.</text>
</comment>
<evidence type="ECO:0000313" key="22">
    <source>
        <dbReference type="Proteomes" id="UP000325440"/>
    </source>
</evidence>
<evidence type="ECO:0000313" key="21">
    <source>
        <dbReference type="EMBL" id="VVC39530.1"/>
    </source>
</evidence>